<reference evidence="3" key="1">
    <citation type="journal article" date="2023" name="Mol. Phylogenet. Evol.">
        <title>Genome-scale phylogeny and comparative genomics of the fungal order Sordariales.</title>
        <authorList>
            <person name="Hensen N."/>
            <person name="Bonometti L."/>
            <person name="Westerberg I."/>
            <person name="Brannstrom I.O."/>
            <person name="Guillou S."/>
            <person name="Cros-Aarteil S."/>
            <person name="Calhoun S."/>
            <person name="Haridas S."/>
            <person name="Kuo A."/>
            <person name="Mondo S."/>
            <person name="Pangilinan J."/>
            <person name="Riley R."/>
            <person name="LaButti K."/>
            <person name="Andreopoulos B."/>
            <person name="Lipzen A."/>
            <person name="Chen C."/>
            <person name="Yan M."/>
            <person name="Daum C."/>
            <person name="Ng V."/>
            <person name="Clum A."/>
            <person name="Steindorff A."/>
            <person name="Ohm R.A."/>
            <person name="Martin F."/>
            <person name="Silar P."/>
            <person name="Natvig D.O."/>
            <person name="Lalanne C."/>
            <person name="Gautier V."/>
            <person name="Ament-Velasquez S.L."/>
            <person name="Kruys A."/>
            <person name="Hutchinson M.I."/>
            <person name="Powell A.J."/>
            <person name="Barry K."/>
            <person name="Miller A.N."/>
            <person name="Grigoriev I.V."/>
            <person name="Debuchy R."/>
            <person name="Gladieux P."/>
            <person name="Hiltunen Thoren M."/>
            <person name="Johannesson H."/>
        </authorList>
    </citation>
    <scope>NUCLEOTIDE SEQUENCE</scope>
    <source>
        <strain evidence="3">CBS 892.96</strain>
    </source>
</reference>
<feature type="transmembrane region" description="Helical" evidence="2">
    <location>
        <begin position="176"/>
        <end position="197"/>
    </location>
</feature>
<accession>A0AAN6VX13</accession>
<name>A0AAN6VX13_9PEZI</name>
<evidence type="ECO:0000256" key="2">
    <source>
        <dbReference type="SAM" id="Phobius"/>
    </source>
</evidence>
<feature type="transmembrane region" description="Helical" evidence="2">
    <location>
        <begin position="79"/>
        <end position="99"/>
    </location>
</feature>
<organism evidence="3 4">
    <name type="scientific">Triangularia setosa</name>
    <dbReference type="NCBI Taxonomy" id="2587417"/>
    <lineage>
        <taxon>Eukaryota</taxon>
        <taxon>Fungi</taxon>
        <taxon>Dikarya</taxon>
        <taxon>Ascomycota</taxon>
        <taxon>Pezizomycotina</taxon>
        <taxon>Sordariomycetes</taxon>
        <taxon>Sordariomycetidae</taxon>
        <taxon>Sordariales</taxon>
        <taxon>Podosporaceae</taxon>
        <taxon>Triangularia</taxon>
    </lineage>
</organism>
<dbReference type="AlphaFoldDB" id="A0AAN6VX13"/>
<comment type="caution">
    <text evidence="3">The sequence shown here is derived from an EMBL/GenBank/DDBJ whole genome shotgun (WGS) entry which is preliminary data.</text>
</comment>
<feature type="transmembrane region" description="Helical" evidence="2">
    <location>
        <begin position="111"/>
        <end position="133"/>
    </location>
</feature>
<evidence type="ECO:0000256" key="1">
    <source>
        <dbReference type="SAM" id="MobiDB-lite"/>
    </source>
</evidence>
<dbReference type="Pfam" id="PF11374">
    <property type="entry name" value="DUF3176"/>
    <property type="match status" value="1"/>
</dbReference>
<feature type="region of interest" description="Disordered" evidence="1">
    <location>
        <begin position="1"/>
        <end position="48"/>
    </location>
</feature>
<dbReference type="PANTHER" id="PTHR35394">
    <property type="entry name" value="DUF3176 DOMAIN-CONTAINING PROTEIN"/>
    <property type="match status" value="1"/>
</dbReference>
<feature type="compositionally biased region" description="Polar residues" evidence="1">
    <location>
        <begin position="13"/>
        <end position="35"/>
    </location>
</feature>
<proteinExistence type="predicted"/>
<dbReference type="EMBL" id="MU866702">
    <property type="protein sequence ID" value="KAK4170930.1"/>
    <property type="molecule type" value="Genomic_DNA"/>
</dbReference>
<dbReference type="InterPro" id="IPR021514">
    <property type="entry name" value="DUF3176"/>
</dbReference>
<dbReference type="PANTHER" id="PTHR35394:SF5">
    <property type="entry name" value="DUF3176 DOMAIN-CONTAINING PROTEIN"/>
    <property type="match status" value="1"/>
</dbReference>
<keyword evidence="4" id="KW-1185">Reference proteome</keyword>
<protein>
    <submittedName>
        <fullName evidence="3">Uncharacterized protein</fullName>
    </submittedName>
</protein>
<reference evidence="3" key="2">
    <citation type="submission" date="2023-05" db="EMBL/GenBank/DDBJ databases">
        <authorList>
            <consortium name="Lawrence Berkeley National Laboratory"/>
            <person name="Steindorff A."/>
            <person name="Hensen N."/>
            <person name="Bonometti L."/>
            <person name="Westerberg I."/>
            <person name="Brannstrom I.O."/>
            <person name="Guillou S."/>
            <person name="Cros-Aarteil S."/>
            <person name="Calhoun S."/>
            <person name="Haridas S."/>
            <person name="Kuo A."/>
            <person name="Mondo S."/>
            <person name="Pangilinan J."/>
            <person name="Riley R."/>
            <person name="Labutti K."/>
            <person name="Andreopoulos B."/>
            <person name="Lipzen A."/>
            <person name="Chen C."/>
            <person name="Yanf M."/>
            <person name="Daum C."/>
            <person name="Ng V."/>
            <person name="Clum A."/>
            <person name="Ohm R."/>
            <person name="Martin F."/>
            <person name="Silar P."/>
            <person name="Natvig D."/>
            <person name="Lalanne C."/>
            <person name="Gautier V."/>
            <person name="Ament-Velasquez S.L."/>
            <person name="Kruys A."/>
            <person name="Hutchinson M.I."/>
            <person name="Powell A.J."/>
            <person name="Barry K."/>
            <person name="Miller A.N."/>
            <person name="Grigoriev I.V."/>
            <person name="Debuchy R."/>
            <person name="Gladieux P."/>
            <person name="Thoren M.H."/>
            <person name="Johannesson H."/>
        </authorList>
    </citation>
    <scope>NUCLEOTIDE SEQUENCE</scope>
    <source>
        <strain evidence="3">CBS 892.96</strain>
    </source>
</reference>
<keyword evidence="2" id="KW-0472">Membrane</keyword>
<sequence>MTPESSMIHDKMANTTVFPDPQSSWLEFPSNEPSQDPQPPKHKNDNGVRLDCCEEPSNENETEMKGSPSILLRRWLPEILAQIGGMLCLIGIFLLLWHANNRPSEEMYLGVTLNTILAFLTSLAKVAFLVPIAEGLAQLKWIWFLSPVGRAPKYRPLVDFQVFDDAMRGGIGGVRLLFGFKGILASFGALIMLSGLFTSTLTQQAITYDVRKALSRQANDTATVDRATTFSTYDGNALALTPYDTLREQRAIFDGFFTPSTERVMEMRANCSSGDCTWPAYGSLAVCGGVANLSAISNPALHDSLRKTTEKRLQLLLQTSNITAGSAGYGNFYMTINEVFPVIIGLLDEPTGAFNQSVTDLIVSDSFIAYTDEMVSTSSDSDALNDMMSKVKYLELAFWWCTKTYVTEVTQGQSVTREISTLSKISKGVNNTLNVAWDHKFYPCYSTGQCNNTYGVAEVALEKPADAADSVDFTVHLWTALTASMLLASTMLDSLLLDRTRGVVASNGGGSAKAFAFSVLGDFLTTELPSPEKRFADVQTVMSNAARSMTNLVRQGTTRMARPEAVVRGSVYAPRAFVRIRWEWMGMLTTQLTLTTLFLVLTVVATYMSRVQVIKSSSLATLCALDEETRRDIGGIGDGVDHLEKKAKKVSVRLERRGDFKDFPTQSGKSGAVVWLGVPEQRRSQSKVW</sequence>
<dbReference type="Proteomes" id="UP001302321">
    <property type="component" value="Unassembled WGS sequence"/>
</dbReference>
<feature type="transmembrane region" description="Helical" evidence="2">
    <location>
        <begin position="584"/>
        <end position="608"/>
    </location>
</feature>
<keyword evidence="2" id="KW-0812">Transmembrane</keyword>
<evidence type="ECO:0000313" key="4">
    <source>
        <dbReference type="Proteomes" id="UP001302321"/>
    </source>
</evidence>
<gene>
    <name evidence="3" type="ORF">QBC36DRAFT_340981</name>
</gene>
<keyword evidence="2" id="KW-1133">Transmembrane helix</keyword>
<evidence type="ECO:0000313" key="3">
    <source>
        <dbReference type="EMBL" id="KAK4170930.1"/>
    </source>
</evidence>